<evidence type="ECO:0000313" key="2">
    <source>
        <dbReference type="Proteomes" id="UP000814140"/>
    </source>
</evidence>
<organism evidence="1 2">
    <name type="scientific">Artomyces pyxidatus</name>
    <dbReference type="NCBI Taxonomy" id="48021"/>
    <lineage>
        <taxon>Eukaryota</taxon>
        <taxon>Fungi</taxon>
        <taxon>Dikarya</taxon>
        <taxon>Basidiomycota</taxon>
        <taxon>Agaricomycotina</taxon>
        <taxon>Agaricomycetes</taxon>
        <taxon>Russulales</taxon>
        <taxon>Auriscalpiaceae</taxon>
        <taxon>Artomyces</taxon>
    </lineage>
</organism>
<reference evidence="1" key="2">
    <citation type="journal article" date="2022" name="New Phytol.">
        <title>Evolutionary transition to the ectomycorrhizal habit in the genomes of a hyperdiverse lineage of mushroom-forming fungi.</title>
        <authorList>
            <person name="Looney B."/>
            <person name="Miyauchi S."/>
            <person name="Morin E."/>
            <person name="Drula E."/>
            <person name="Courty P.E."/>
            <person name="Kohler A."/>
            <person name="Kuo A."/>
            <person name="LaButti K."/>
            <person name="Pangilinan J."/>
            <person name="Lipzen A."/>
            <person name="Riley R."/>
            <person name="Andreopoulos W."/>
            <person name="He G."/>
            <person name="Johnson J."/>
            <person name="Nolan M."/>
            <person name="Tritt A."/>
            <person name="Barry K.W."/>
            <person name="Grigoriev I.V."/>
            <person name="Nagy L.G."/>
            <person name="Hibbett D."/>
            <person name="Henrissat B."/>
            <person name="Matheny P.B."/>
            <person name="Labbe J."/>
            <person name="Martin F.M."/>
        </authorList>
    </citation>
    <scope>NUCLEOTIDE SEQUENCE</scope>
    <source>
        <strain evidence="1">HHB10654</strain>
    </source>
</reference>
<name>A0ACB8SEL9_9AGAM</name>
<dbReference type="EMBL" id="MU277359">
    <property type="protein sequence ID" value="KAI0054712.1"/>
    <property type="molecule type" value="Genomic_DNA"/>
</dbReference>
<protein>
    <submittedName>
        <fullName evidence="1">Mitochondrial intermediate peptidase</fullName>
    </submittedName>
</protein>
<gene>
    <name evidence="1" type="ORF">BV25DRAFT_1843468</name>
</gene>
<reference evidence="1" key="1">
    <citation type="submission" date="2021-03" db="EMBL/GenBank/DDBJ databases">
        <authorList>
            <consortium name="DOE Joint Genome Institute"/>
            <person name="Ahrendt S."/>
            <person name="Looney B.P."/>
            <person name="Miyauchi S."/>
            <person name="Morin E."/>
            <person name="Drula E."/>
            <person name="Courty P.E."/>
            <person name="Chicoki N."/>
            <person name="Fauchery L."/>
            <person name="Kohler A."/>
            <person name="Kuo A."/>
            <person name="Labutti K."/>
            <person name="Pangilinan J."/>
            <person name="Lipzen A."/>
            <person name="Riley R."/>
            <person name="Andreopoulos W."/>
            <person name="He G."/>
            <person name="Johnson J."/>
            <person name="Barry K.W."/>
            <person name="Grigoriev I.V."/>
            <person name="Nagy L."/>
            <person name="Hibbett D."/>
            <person name="Henrissat B."/>
            <person name="Matheny P.B."/>
            <person name="Labbe J."/>
            <person name="Martin F."/>
        </authorList>
    </citation>
    <scope>NUCLEOTIDE SEQUENCE</scope>
    <source>
        <strain evidence="1">HHB10654</strain>
    </source>
</reference>
<proteinExistence type="predicted"/>
<dbReference type="Proteomes" id="UP000814140">
    <property type="component" value="Unassembled WGS sequence"/>
</dbReference>
<feature type="non-terminal residue" evidence="1">
    <location>
        <position position="1"/>
    </location>
</feature>
<evidence type="ECO:0000313" key="1">
    <source>
        <dbReference type="EMBL" id="KAI0054712.1"/>
    </source>
</evidence>
<sequence>VRKQTHLDAGSFPIIQAWDRDYYCPPEPPAPPLPLPSLTLGTVFQALSRLFQSIYGISLRAVDVAPGEVWHGDVRKFEVVDERDGLLGWIYADLFARRHKSSGAAHYTVRCSRRTDDDDEAGDMHPEGEAQHLIKISRSFEAGNRYRMPDGVFQLPVVVLLTEFSRPSLQPHGPVVLEWHEVSTLFHEMGHAMHSMIGRTEYQNVSGTRCATDFVELPSILMEHFLTSPSVLTLFGSDEKATPHTVGNHHEDPCRNIDTYGQILLAALDQIYHSPAALESGFDSTAVLSQLHSSRGLIPYVKGTSWQTQFSHLFGYGATYYSYLLDRAIASRVWQKLFVRDPLNRETGEMFRREILRHGGGEDPWMMLSSLLRAPELMGGDERAMREVGRWRIEEDVSVPGRH</sequence>
<accession>A0ACB8SEL9</accession>
<keyword evidence="2" id="KW-1185">Reference proteome</keyword>
<comment type="caution">
    <text evidence="1">The sequence shown here is derived from an EMBL/GenBank/DDBJ whole genome shotgun (WGS) entry which is preliminary data.</text>
</comment>